<dbReference type="Pfam" id="PF02744">
    <property type="entry name" value="GalP_UDP_tr_C"/>
    <property type="match status" value="1"/>
</dbReference>
<evidence type="ECO:0000259" key="16">
    <source>
        <dbReference type="Pfam" id="PF02744"/>
    </source>
</evidence>
<dbReference type="PROSITE" id="PS00117">
    <property type="entry name" value="GAL_P_UDP_TRANSF_I"/>
    <property type="match status" value="1"/>
</dbReference>
<dbReference type="Proteomes" id="UP000658131">
    <property type="component" value="Unassembled WGS sequence"/>
</dbReference>
<keyword evidence="18" id="KW-1185">Reference proteome</keyword>
<comment type="catalytic activity">
    <reaction evidence="1 14">
        <text>alpha-D-galactose 1-phosphate + UDP-alpha-D-glucose = alpha-D-glucose 1-phosphate + UDP-alpha-D-galactose</text>
        <dbReference type="Rhea" id="RHEA:13989"/>
        <dbReference type="ChEBI" id="CHEBI:58336"/>
        <dbReference type="ChEBI" id="CHEBI:58601"/>
        <dbReference type="ChEBI" id="CHEBI:58885"/>
        <dbReference type="ChEBI" id="CHEBI:66914"/>
        <dbReference type="EC" id="2.7.7.12"/>
    </reaction>
</comment>
<dbReference type="InterPro" id="IPR005849">
    <property type="entry name" value="GalP_Utransf_N"/>
</dbReference>
<dbReference type="EC" id="2.7.7.12" evidence="5 13"/>
<evidence type="ECO:0000256" key="3">
    <source>
        <dbReference type="ARBA" id="ARBA00004947"/>
    </source>
</evidence>
<protein>
    <recommendedName>
        <fullName evidence="6 13">Galactose-1-phosphate uridylyltransferase</fullName>
        <ecNumber evidence="5 13">2.7.7.12</ecNumber>
    </recommendedName>
</protein>
<evidence type="ECO:0000256" key="6">
    <source>
        <dbReference type="ARBA" id="ARBA00016340"/>
    </source>
</evidence>
<keyword evidence="9 14" id="KW-0479">Metal-binding</keyword>
<keyword evidence="8 14" id="KW-0548">Nucleotidyltransferase</keyword>
<dbReference type="PANTHER" id="PTHR11943:SF1">
    <property type="entry name" value="GALACTOSE-1-PHOSPHATE URIDYLYLTRANSFERASE"/>
    <property type="match status" value="1"/>
</dbReference>
<feature type="domain" description="Galactose-1-phosphate uridyl transferase C-terminal" evidence="16">
    <location>
        <begin position="160"/>
        <end position="278"/>
    </location>
</feature>
<dbReference type="NCBIfam" id="TIGR00209">
    <property type="entry name" value="galT_1"/>
    <property type="match status" value="1"/>
</dbReference>
<evidence type="ECO:0000256" key="2">
    <source>
        <dbReference type="ARBA" id="ARBA00001947"/>
    </source>
</evidence>
<dbReference type="InterPro" id="IPR001937">
    <property type="entry name" value="GalP_UDPtransf1"/>
</dbReference>
<sequence length="329" mass="37393">MAELRWNPVLRDWTMVAGNRQSRPQMPKNWCPFCPGSGKVPEQFDVYRYPNDFPALRSDPPEPDDVANGSLFQTAPSYGRCEVLLYSPDHHGTVAELSDAHVHRLARMWREVFDDMRADPKIKYCYLFENRGAVVGVTMPHPHGQAYGYPFLPSRIGREVDSARSYLAQHERCLFCDLLKEELADGRRILFQNKHFTAYLPFYSPLTYGANLIANRHVPSIGGMTGEELDSLGEAVRSMVGMYDSLFDMPFPYMMCMHNAPIHSELDGIDEACHFYIEFIPPMRGADRQQFFASSETGAGAWCNPNCPEEKAPELRAAYEKYQNGASRA</sequence>
<evidence type="ECO:0000256" key="14">
    <source>
        <dbReference type="RuleBase" id="RU000506"/>
    </source>
</evidence>
<dbReference type="InterPro" id="IPR036265">
    <property type="entry name" value="HIT-like_sf"/>
</dbReference>
<evidence type="ECO:0000256" key="8">
    <source>
        <dbReference type="ARBA" id="ARBA00022695"/>
    </source>
</evidence>
<dbReference type="Pfam" id="PF01087">
    <property type="entry name" value="GalP_UDP_transf"/>
    <property type="match status" value="1"/>
</dbReference>
<evidence type="ECO:0000256" key="12">
    <source>
        <dbReference type="ARBA" id="ARBA00023277"/>
    </source>
</evidence>
<keyword evidence="7 14" id="KW-0808">Transferase</keyword>
<keyword evidence="12 14" id="KW-0119">Carbohydrate metabolism</keyword>
<dbReference type="InterPro" id="IPR005850">
    <property type="entry name" value="GalP_Utransf_C"/>
</dbReference>
<keyword evidence="10" id="KW-0862">Zinc</keyword>
<evidence type="ECO:0000256" key="5">
    <source>
        <dbReference type="ARBA" id="ARBA00012384"/>
    </source>
</evidence>
<dbReference type="PIRSF" id="PIRSF000808">
    <property type="entry name" value="GalT"/>
    <property type="match status" value="1"/>
</dbReference>
<evidence type="ECO:0000256" key="11">
    <source>
        <dbReference type="ARBA" id="ARBA00023144"/>
    </source>
</evidence>
<organism evidence="17 18">
    <name type="scientific">Yanshouia hominis</name>
    <dbReference type="NCBI Taxonomy" id="2763673"/>
    <lineage>
        <taxon>Bacteria</taxon>
        <taxon>Bacillati</taxon>
        <taxon>Bacillota</taxon>
        <taxon>Clostridia</taxon>
        <taxon>Eubacteriales</taxon>
        <taxon>Oscillospiraceae</taxon>
        <taxon>Yanshouia</taxon>
    </lineage>
</organism>
<dbReference type="EMBL" id="JACRTB010000015">
    <property type="protein sequence ID" value="MBC8576757.1"/>
    <property type="molecule type" value="Genomic_DNA"/>
</dbReference>
<dbReference type="Gene3D" id="3.30.428.10">
    <property type="entry name" value="HIT-like"/>
    <property type="match status" value="2"/>
</dbReference>
<evidence type="ECO:0000313" key="18">
    <source>
        <dbReference type="Proteomes" id="UP000658131"/>
    </source>
</evidence>
<name>A0ABR7NK23_9FIRM</name>
<evidence type="ECO:0000256" key="7">
    <source>
        <dbReference type="ARBA" id="ARBA00022679"/>
    </source>
</evidence>
<dbReference type="SUPFAM" id="SSF54197">
    <property type="entry name" value="HIT-like"/>
    <property type="match status" value="2"/>
</dbReference>
<evidence type="ECO:0000256" key="1">
    <source>
        <dbReference type="ARBA" id="ARBA00001107"/>
    </source>
</evidence>
<evidence type="ECO:0000313" key="17">
    <source>
        <dbReference type="EMBL" id="MBC8576757.1"/>
    </source>
</evidence>
<dbReference type="RefSeq" id="WP_262400258.1">
    <property type="nucleotide sequence ID" value="NZ_JACRTB010000015.1"/>
</dbReference>
<reference evidence="17 18" key="1">
    <citation type="submission" date="2020-08" db="EMBL/GenBank/DDBJ databases">
        <title>Genome public.</title>
        <authorList>
            <person name="Liu C."/>
            <person name="Sun Q."/>
        </authorList>
    </citation>
    <scope>NUCLEOTIDE SEQUENCE [LARGE SCALE GENOMIC DNA]</scope>
    <source>
        <strain evidence="17 18">BX1</strain>
    </source>
</reference>
<gene>
    <name evidence="17" type="primary">galT</name>
    <name evidence="17" type="ORF">H8717_10135</name>
</gene>
<dbReference type="InterPro" id="IPR019779">
    <property type="entry name" value="GalP_UDPtransf1_His-AS"/>
</dbReference>
<comment type="caution">
    <text evidence="17">The sequence shown here is derived from an EMBL/GenBank/DDBJ whole genome shotgun (WGS) entry which is preliminary data.</text>
</comment>
<evidence type="ECO:0000256" key="4">
    <source>
        <dbReference type="ARBA" id="ARBA00010951"/>
    </source>
</evidence>
<evidence type="ECO:0000256" key="13">
    <source>
        <dbReference type="NCBIfam" id="TIGR00209"/>
    </source>
</evidence>
<evidence type="ECO:0000256" key="9">
    <source>
        <dbReference type="ARBA" id="ARBA00022723"/>
    </source>
</evidence>
<evidence type="ECO:0000259" key="15">
    <source>
        <dbReference type="Pfam" id="PF01087"/>
    </source>
</evidence>
<comment type="pathway">
    <text evidence="3 14">Carbohydrate metabolism; galactose metabolism.</text>
</comment>
<dbReference type="GO" id="GO:0016779">
    <property type="term" value="F:nucleotidyltransferase activity"/>
    <property type="evidence" value="ECO:0007669"/>
    <property type="project" value="UniProtKB-KW"/>
</dbReference>
<comment type="cofactor">
    <cofactor evidence="2">
        <name>Zn(2+)</name>
        <dbReference type="ChEBI" id="CHEBI:29105"/>
    </cofactor>
</comment>
<feature type="domain" description="Galactose-1-phosphate uridyl transferase N-terminal" evidence="15">
    <location>
        <begin position="25"/>
        <end position="153"/>
    </location>
</feature>
<proteinExistence type="inferred from homology"/>
<accession>A0ABR7NK23</accession>
<dbReference type="PANTHER" id="PTHR11943">
    <property type="entry name" value="GALACTOSE-1-PHOSPHATE URIDYLYLTRANSFERASE"/>
    <property type="match status" value="1"/>
</dbReference>
<evidence type="ECO:0000256" key="10">
    <source>
        <dbReference type="ARBA" id="ARBA00022833"/>
    </source>
</evidence>
<comment type="similarity">
    <text evidence="4 14">Belongs to the galactose-1-phosphate uridylyltransferase type 1 family.</text>
</comment>
<keyword evidence="11 14" id="KW-0299">Galactose metabolism</keyword>